<name>A0A813S2X2_ADIRI</name>
<protein>
    <submittedName>
        <fullName evidence="1">Uncharacterized protein</fullName>
    </submittedName>
</protein>
<gene>
    <name evidence="1" type="ORF">XAT740_LOCUS2455</name>
</gene>
<dbReference type="AlphaFoldDB" id="A0A813S2X2"/>
<reference evidence="1" key="1">
    <citation type="submission" date="2021-02" db="EMBL/GenBank/DDBJ databases">
        <authorList>
            <person name="Nowell W R."/>
        </authorList>
    </citation>
    <scope>NUCLEOTIDE SEQUENCE</scope>
</reference>
<evidence type="ECO:0000313" key="1">
    <source>
        <dbReference type="EMBL" id="CAF0790461.1"/>
    </source>
</evidence>
<organism evidence="1 2">
    <name type="scientific">Adineta ricciae</name>
    <name type="common">Rotifer</name>
    <dbReference type="NCBI Taxonomy" id="249248"/>
    <lineage>
        <taxon>Eukaryota</taxon>
        <taxon>Metazoa</taxon>
        <taxon>Spiralia</taxon>
        <taxon>Gnathifera</taxon>
        <taxon>Rotifera</taxon>
        <taxon>Eurotatoria</taxon>
        <taxon>Bdelloidea</taxon>
        <taxon>Adinetida</taxon>
        <taxon>Adinetidae</taxon>
        <taxon>Adineta</taxon>
    </lineage>
</organism>
<proteinExistence type="predicted"/>
<accession>A0A813S2X2</accession>
<comment type="caution">
    <text evidence="1">The sequence shown here is derived from an EMBL/GenBank/DDBJ whole genome shotgun (WGS) entry which is preliminary data.</text>
</comment>
<sequence>MADTIPTSASGPTYLLRRSKSSLPTFRFKPPVVSSQTKLKRQPTVVLLVDENCPVHGCKGKCSCPTESNRQGNLGNADSLYQSGYNNEQKNYENYENSDEFTSTTIKPFNNNPPLPCTQKNVVGNNFQFNPASQSANWDGLDDGQLGSLMIYRDALKQNLTTPYKAGGSSLPKMRLGRAGGFWRHIKQTNTYSGSNLAFVDGTVRVDDTFKYPIPRYGYPPVSQSQQVNPTSSSQDLSYSTMNSAVQSTDPVTWSATAQLNRRPSLSQYSNRYERHAKDGFAYWPTDTEYKKPRCKPMTTGTYKTWLGLSDSILKL</sequence>
<dbReference type="EMBL" id="CAJNOR010000085">
    <property type="protein sequence ID" value="CAF0790461.1"/>
    <property type="molecule type" value="Genomic_DNA"/>
</dbReference>
<evidence type="ECO:0000313" key="2">
    <source>
        <dbReference type="Proteomes" id="UP000663828"/>
    </source>
</evidence>
<dbReference type="Proteomes" id="UP000663828">
    <property type="component" value="Unassembled WGS sequence"/>
</dbReference>
<keyword evidence="2" id="KW-1185">Reference proteome</keyword>